<sequence>MKALLYNAFKKQLELLATRKLRIEKFKQAMWERQLALDVGRVEQRETQPTFFLQYFKLATLLSIFQKSNMSSI</sequence>
<name>A0ABR8K638_9NOSO</name>
<proteinExistence type="predicted"/>
<reference evidence="1 2" key="1">
    <citation type="journal article" date="2020" name="ISME J.">
        <title>Comparative genomics reveals insights into cyanobacterial evolution and habitat adaptation.</title>
        <authorList>
            <person name="Chen M.Y."/>
            <person name="Teng W.K."/>
            <person name="Zhao L."/>
            <person name="Hu C.X."/>
            <person name="Zhou Y.K."/>
            <person name="Han B.P."/>
            <person name="Song L.R."/>
            <person name="Shu W.S."/>
        </authorList>
    </citation>
    <scope>NUCLEOTIDE SEQUENCE [LARGE SCALE GENOMIC DNA]</scope>
    <source>
        <strain evidence="1 2">FACHB-159</strain>
    </source>
</reference>
<dbReference type="Proteomes" id="UP000637383">
    <property type="component" value="Unassembled WGS sequence"/>
</dbReference>
<organism evidence="1 2">
    <name type="scientific">Nostoc paludosum FACHB-159</name>
    <dbReference type="NCBI Taxonomy" id="2692908"/>
    <lineage>
        <taxon>Bacteria</taxon>
        <taxon>Bacillati</taxon>
        <taxon>Cyanobacteriota</taxon>
        <taxon>Cyanophyceae</taxon>
        <taxon>Nostocales</taxon>
        <taxon>Nostocaceae</taxon>
        <taxon>Nostoc</taxon>
    </lineage>
</organism>
<comment type="caution">
    <text evidence="1">The sequence shown here is derived from an EMBL/GenBank/DDBJ whole genome shotgun (WGS) entry which is preliminary data.</text>
</comment>
<dbReference type="RefSeq" id="WP_190954908.1">
    <property type="nucleotide sequence ID" value="NZ_JACJTU010000007.1"/>
</dbReference>
<dbReference type="EMBL" id="JACJTU010000007">
    <property type="protein sequence ID" value="MBD2734199.1"/>
    <property type="molecule type" value="Genomic_DNA"/>
</dbReference>
<accession>A0ABR8K638</accession>
<keyword evidence="2" id="KW-1185">Reference proteome</keyword>
<evidence type="ECO:0000313" key="2">
    <source>
        <dbReference type="Proteomes" id="UP000637383"/>
    </source>
</evidence>
<gene>
    <name evidence="1" type="ORF">H6H03_09755</name>
</gene>
<evidence type="ECO:0000313" key="1">
    <source>
        <dbReference type="EMBL" id="MBD2734199.1"/>
    </source>
</evidence>
<protein>
    <submittedName>
        <fullName evidence="1">Uncharacterized protein</fullName>
    </submittedName>
</protein>